<dbReference type="HOGENOM" id="CLU_2642292_0_0_1"/>
<evidence type="ECO:0000313" key="2">
    <source>
        <dbReference type="EnsemblPlants" id="ONIVA03G08050.1"/>
    </source>
</evidence>
<organism evidence="2">
    <name type="scientific">Oryza nivara</name>
    <name type="common">Indian wild rice</name>
    <name type="synonym">Oryza sativa f. spontanea</name>
    <dbReference type="NCBI Taxonomy" id="4536"/>
    <lineage>
        <taxon>Eukaryota</taxon>
        <taxon>Viridiplantae</taxon>
        <taxon>Streptophyta</taxon>
        <taxon>Embryophyta</taxon>
        <taxon>Tracheophyta</taxon>
        <taxon>Spermatophyta</taxon>
        <taxon>Magnoliopsida</taxon>
        <taxon>Liliopsida</taxon>
        <taxon>Poales</taxon>
        <taxon>Poaceae</taxon>
        <taxon>BOP clade</taxon>
        <taxon>Oryzoideae</taxon>
        <taxon>Oryzeae</taxon>
        <taxon>Oryzinae</taxon>
        <taxon>Oryza</taxon>
    </lineage>
</organism>
<name>A0A0E0GIJ2_ORYNI</name>
<feature type="compositionally biased region" description="Low complexity" evidence="1">
    <location>
        <begin position="32"/>
        <end position="53"/>
    </location>
</feature>
<keyword evidence="3" id="KW-1185">Reference proteome</keyword>
<evidence type="ECO:0000256" key="1">
    <source>
        <dbReference type="SAM" id="MobiDB-lite"/>
    </source>
</evidence>
<dbReference type="EnsemblPlants" id="ONIVA03G08050.1">
    <property type="protein sequence ID" value="ONIVA03G08050.1"/>
    <property type="gene ID" value="ONIVA03G08050"/>
</dbReference>
<dbReference type="AlphaFoldDB" id="A0A0E0GIJ2"/>
<evidence type="ECO:0000313" key="3">
    <source>
        <dbReference type="Proteomes" id="UP000006591"/>
    </source>
</evidence>
<dbReference type="Gramene" id="ONIVA03G08050.1">
    <property type="protein sequence ID" value="ONIVA03G08050.1"/>
    <property type="gene ID" value="ONIVA03G08050"/>
</dbReference>
<accession>A0A0E0GIJ2</accession>
<dbReference type="Proteomes" id="UP000006591">
    <property type="component" value="Chromosome 3"/>
</dbReference>
<reference evidence="2" key="2">
    <citation type="submission" date="2018-04" db="EMBL/GenBank/DDBJ databases">
        <title>OnivRS2 (Oryza nivara Reference Sequence Version 2).</title>
        <authorList>
            <person name="Zhang J."/>
            <person name="Kudrna D."/>
            <person name="Lee S."/>
            <person name="Talag J."/>
            <person name="Rajasekar S."/>
            <person name="Welchert J."/>
            <person name="Hsing Y.-I."/>
            <person name="Wing R.A."/>
        </authorList>
    </citation>
    <scope>NUCLEOTIDE SEQUENCE [LARGE SCALE GENOMIC DNA]</scope>
    <source>
        <strain evidence="2">SL10</strain>
    </source>
</reference>
<sequence length="77" mass="8914">MPPLYIYNPCCKKINRHKQGKYQHLQKSSQIRSPWRGSRSPPSSSPSSLSPSPRLHRRPRRLPPATGRRWIKGSHTC</sequence>
<protein>
    <submittedName>
        <fullName evidence="2">Uncharacterized protein</fullName>
    </submittedName>
</protein>
<reference evidence="2" key="1">
    <citation type="submission" date="2015-04" db="UniProtKB">
        <authorList>
            <consortium name="EnsemblPlants"/>
        </authorList>
    </citation>
    <scope>IDENTIFICATION</scope>
    <source>
        <strain evidence="2">SL10</strain>
    </source>
</reference>
<proteinExistence type="predicted"/>
<feature type="region of interest" description="Disordered" evidence="1">
    <location>
        <begin position="17"/>
        <end position="77"/>
    </location>
</feature>